<dbReference type="Proteomes" id="UP001054945">
    <property type="component" value="Unassembled WGS sequence"/>
</dbReference>
<evidence type="ECO:0000313" key="2">
    <source>
        <dbReference type="Proteomes" id="UP001054945"/>
    </source>
</evidence>
<sequence>MFFFIFIGDDLMANCLDTLENIFRMICYLSSNTESLHQFVKCISICHSSNSDSFCSASLRRDGQKTSNASVEAKAVLPTNRIFSLSRPFHSARSADNASVRDG</sequence>
<evidence type="ECO:0000313" key="1">
    <source>
        <dbReference type="EMBL" id="GIY00447.1"/>
    </source>
</evidence>
<name>A0AAV4PWD2_CAEEX</name>
<reference evidence="1 2" key="1">
    <citation type="submission" date="2021-06" db="EMBL/GenBank/DDBJ databases">
        <title>Caerostris extrusa draft genome.</title>
        <authorList>
            <person name="Kono N."/>
            <person name="Arakawa K."/>
        </authorList>
    </citation>
    <scope>NUCLEOTIDE SEQUENCE [LARGE SCALE GENOMIC DNA]</scope>
</reference>
<accession>A0AAV4PWD2</accession>
<dbReference type="AlphaFoldDB" id="A0AAV4PWD2"/>
<protein>
    <submittedName>
        <fullName evidence="1">Uncharacterized protein</fullName>
    </submittedName>
</protein>
<keyword evidence="2" id="KW-1185">Reference proteome</keyword>
<organism evidence="1 2">
    <name type="scientific">Caerostris extrusa</name>
    <name type="common">Bark spider</name>
    <name type="synonym">Caerostris bankana</name>
    <dbReference type="NCBI Taxonomy" id="172846"/>
    <lineage>
        <taxon>Eukaryota</taxon>
        <taxon>Metazoa</taxon>
        <taxon>Ecdysozoa</taxon>
        <taxon>Arthropoda</taxon>
        <taxon>Chelicerata</taxon>
        <taxon>Arachnida</taxon>
        <taxon>Araneae</taxon>
        <taxon>Araneomorphae</taxon>
        <taxon>Entelegynae</taxon>
        <taxon>Araneoidea</taxon>
        <taxon>Araneidae</taxon>
        <taxon>Caerostris</taxon>
    </lineage>
</organism>
<gene>
    <name evidence="1" type="ORF">CEXT_287431</name>
</gene>
<proteinExistence type="predicted"/>
<comment type="caution">
    <text evidence="1">The sequence shown here is derived from an EMBL/GenBank/DDBJ whole genome shotgun (WGS) entry which is preliminary data.</text>
</comment>
<dbReference type="EMBL" id="BPLR01005179">
    <property type="protein sequence ID" value="GIY00447.1"/>
    <property type="molecule type" value="Genomic_DNA"/>
</dbReference>